<reference evidence="9 10" key="1">
    <citation type="submission" date="2017-06" db="EMBL/GenBank/DDBJ databases">
        <title>Complete genome sequence of Paenibacillus donghaensis KCTC 13049T isolated from East Sea sediment, South Korea.</title>
        <authorList>
            <person name="Jung B.K."/>
            <person name="Hong S.-J."/>
            <person name="Shin J.-H."/>
        </authorList>
    </citation>
    <scope>NUCLEOTIDE SEQUENCE [LARGE SCALE GENOMIC DNA]</scope>
    <source>
        <strain evidence="9 10">KCTC 13049</strain>
    </source>
</reference>
<evidence type="ECO:0000256" key="6">
    <source>
        <dbReference type="ARBA" id="ARBA00023136"/>
    </source>
</evidence>
<dbReference type="InterPro" id="IPR000515">
    <property type="entry name" value="MetI-like"/>
</dbReference>
<dbReference type="PANTHER" id="PTHR43744">
    <property type="entry name" value="ABC TRANSPORTER PERMEASE PROTEIN MG189-RELATED-RELATED"/>
    <property type="match status" value="1"/>
</dbReference>
<feature type="transmembrane region" description="Helical" evidence="7">
    <location>
        <begin position="80"/>
        <end position="99"/>
    </location>
</feature>
<dbReference type="Pfam" id="PF00528">
    <property type="entry name" value="BPD_transp_1"/>
    <property type="match status" value="1"/>
</dbReference>
<sequence>MTRNSKFSMGKLMIQLLCVLIGIVSLYPLVWMVASSFKESSQVFVSAHSLIPRSWDFSNYTTGWRGFAGITFGTFFKNTIIIVCSVVTGTVVSCSLIAYGFARIPFRLKGFWFGTVMLTLLLPGQIVQIPQYIIFHKLGWVNTFLPLIVPAFFGSAFFIFLLLQFIRTIPYELDEAAKIDGCSRFGIFARVIMPLITPALVTAAIFEFYWSWDNFFGALIYLGKPQLYTISVALRLFADPSSGTDWSAMFAMATLSLIPPILIFFVFQRYIVEGISTTGLKG</sequence>
<keyword evidence="3" id="KW-1003">Cell membrane</keyword>
<keyword evidence="5 7" id="KW-1133">Transmembrane helix</keyword>
<organism evidence="9 10">
    <name type="scientific">Paenibacillus donghaensis</name>
    <dbReference type="NCBI Taxonomy" id="414771"/>
    <lineage>
        <taxon>Bacteria</taxon>
        <taxon>Bacillati</taxon>
        <taxon>Bacillota</taxon>
        <taxon>Bacilli</taxon>
        <taxon>Bacillales</taxon>
        <taxon>Paenibacillaceae</taxon>
        <taxon>Paenibacillus</taxon>
    </lineage>
</organism>
<evidence type="ECO:0000256" key="7">
    <source>
        <dbReference type="RuleBase" id="RU363032"/>
    </source>
</evidence>
<dbReference type="GO" id="GO:0055085">
    <property type="term" value="P:transmembrane transport"/>
    <property type="evidence" value="ECO:0007669"/>
    <property type="project" value="InterPro"/>
</dbReference>
<evidence type="ECO:0000256" key="5">
    <source>
        <dbReference type="ARBA" id="ARBA00022989"/>
    </source>
</evidence>
<feature type="transmembrane region" description="Helical" evidence="7">
    <location>
        <begin position="246"/>
        <end position="267"/>
    </location>
</feature>
<dbReference type="InterPro" id="IPR035906">
    <property type="entry name" value="MetI-like_sf"/>
</dbReference>
<keyword evidence="4 7" id="KW-0812">Transmembrane</keyword>
<evidence type="ECO:0000313" key="9">
    <source>
        <dbReference type="EMBL" id="ASA19835.1"/>
    </source>
</evidence>
<keyword evidence="2 7" id="KW-0813">Transport</keyword>
<evidence type="ECO:0000259" key="8">
    <source>
        <dbReference type="PROSITE" id="PS50928"/>
    </source>
</evidence>
<name>A0A2Z2K913_9BACL</name>
<dbReference type="EMBL" id="CP021780">
    <property type="protein sequence ID" value="ASA19835.1"/>
    <property type="molecule type" value="Genomic_DNA"/>
</dbReference>
<feature type="transmembrane region" description="Helical" evidence="7">
    <location>
        <begin position="111"/>
        <end position="135"/>
    </location>
</feature>
<evidence type="ECO:0000313" key="10">
    <source>
        <dbReference type="Proteomes" id="UP000249890"/>
    </source>
</evidence>
<keyword evidence="6 7" id="KW-0472">Membrane</keyword>
<dbReference type="PROSITE" id="PS50928">
    <property type="entry name" value="ABC_TM1"/>
    <property type="match status" value="1"/>
</dbReference>
<accession>A0A2Z2K913</accession>
<dbReference type="RefSeq" id="WP_087913858.1">
    <property type="nucleotide sequence ID" value="NZ_CP021780.1"/>
</dbReference>
<dbReference type="CDD" id="cd06261">
    <property type="entry name" value="TM_PBP2"/>
    <property type="match status" value="1"/>
</dbReference>
<feature type="transmembrane region" description="Helical" evidence="7">
    <location>
        <begin position="147"/>
        <end position="166"/>
    </location>
</feature>
<dbReference type="Gene3D" id="1.10.3720.10">
    <property type="entry name" value="MetI-like"/>
    <property type="match status" value="1"/>
</dbReference>
<gene>
    <name evidence="9" type="ORF">B9T62_02865</name>
</gene>
<dbReference type="GO" id="GO:0005886">
    <property type="term" value="C:plasma membrane"/>
    <property type="evidence" value="ECO:0007669"/>
    <property type="project" value="UniProtKB-SubCell"/>
</dbReference>
<dbReference type="OrthoDB" id="9771544at2"/>
<feature type="domain" description="ABC transmembrane type-1" evidence="8">
    <location>
        <begin position="76"/>
        <end position="267"/>
    </location>
</feature>
<proteinExistence type="inferred from homology"/>
<dbReference type="AlphaFoldDB" id="A0A2Z2K913"/>
<feature type="transmembrane region" description="Helical" evidence="7">
    <location>
        <begin position="187"/>
        <end position="212"/>
    </location>
</feature>
<keyword evidence="10" id="KW-1185">Reference proteome</keyword>
<evidence type="ECO:0000256" key="2">
    <source>
        <dbReference type="ARBA" id="ARBA00022448"/>
    </source>
</evidence>
<comment type="similarity">
    <text evidence="7">Belongs to the binding-protein-dependent transport system permease family.</text>
</comment>
<dbReference type="SUPFAM" id="SSF161098">
    <property type="entry name" value="MetI-like"/>
    <property type="match status" value="1"/>
</dbReference>
<evidence type="ECO:0000256" key="3">
    <source>
        <dbReference type="ARBA" id="ARBA00022475"/>
    </source>
</evidence>
<evidence type="ECO:0000256" key="4">
    <source>
        <dbReference type="ARBA" id="ARBA00022692"/>
    </source>
</evidence>
<evidence type="ECO:0000256" key="1">
    <source>
        <dbReference type="ARBA" id="ARBA00004651"/>
    </source>
</evidence>
<protein>
    <submittedName>
        <fullName evidence="9">ABC transporter permease</fullName>
    </submittedName>
</protein>
<dbReference type="Proteomes" id="UP000249890">
    <property type="component" value="Chromosome"/>
</dbReference>
<dbReference type="KEGG" id="pdh:B9T62_02865"/>
<feature type="transmembrane region" description="Helical" evidence="7">
    <location>
        <begin position="12"/>
        <end position="34"/>
    </location>
</feature>
<dbReference type="PANTHER" id="PTHR43744:SF6">
    <property type="entry name" value="ABC TRANSPORTER PERMEASE PROTEIN YESQ-RELATED"/>
    <property type="match status" value="1"/>
</dbReference>
<comment type="subcellular location">
    <subcellularLocation>
        <location evidence="1 7">Cell membrane</location>
        <topology evidence="1 7">Multi-pass membrane protein</topology>
    </subcellularLocation>
</comment>